<evidence type="ECO:0000313" key="4">
    <source>
        <dbReference type="Proteomes" id="UP001500456"/>
    </source>
</evidence>
<feature type="transmembrane region" description="Helical" evidence="2">
    <location>
        <begin position="59"/>
        <end position="75"/>
    </location>
</feature>
<evidence type="ECO:0000256" key="1">
    <source>
        <dbReference type="SAM" id="MobiDB-lite"/>
    </source>
</evidence>
<comment type="caution">
    <text evidence="3">The sequence shown here is derived from an EMBL/GenBank/DDBJ whole genome shotgun (WGS) entry which is preliminary data.</text>
</comment>
<keyword evidence="4" id="KW-1185">Reference proteome</keyword>
<feature type="compositionally biased region" description="Basic and acidic residues" evidence="1">
    <location>
        <begin position="121"/>
        <end position="133"/>
    </location>
</feature>
<evidence type="ECO:0008006" key="5">
    <source>
        <dbReference type="Google" id="ProtNLM"/>
    </source>
</evidence>
<dbReference type="EMBL" id="BAAAZX010000009">
    <property type="protein sequence ID" value="GAA3996113.1"/>
    <property type="molecule type" value="Genomic_DNA"/>
</dbReference>
<accession>A0ABP7RDZ4</accession>
<feature type="compositionally biased region" description="Low complexity" evidence="1">
    <location>
        <begin position="101"/>
        <end position="118"/>
    </location>
</feature>
<reference evidence="4" key="1">
    <citation type="journal article" date="2019" name="Int. J. Syst. Evol. Microbiol.">
        <title>The Global Catalogue of Microorganisms (GCM) 10K type strain sequencing project: providing services to taxonomists for standard genome sequencing and annotation.</title>
        <authorList>
            <consortium name="The Broad Institute Genomics Platform"/>
            <consortium name="The Broad Institute Genome Sequencing Center for Infectious Disease"/>
            <person name="Wu L."/>
            <person name="Ma J."/>
        </authorList>
    </citation>
    <scope>NUCLEOTIDE SEQUENCE [LARGE SCALE GENOMIC DNA]</scope>
    <source>
        <strain evidence="4">JCM 16924</strain>
    </source>
</reference>
<feature type="compositionally biased region" description="Basic and acidic residues" evidence="1">
    <location>
        <begin position="139"/>
        <end position="153"/>
    </location>
</feature>
<evidence type="ECO:0000313" key="3">
    <source>
        <dbReference type="EMBL" id="GAA3996113.1"/>
    </source>
</evidence>
<keyword evidence="2" id="KW-1133">Transmembrane helix</keyword>
<evidence type="ECO:0000256" key="2">
    <source>
        <dbReference type="SAM" id="Phobius"/>
    </source>
</evidence>
<protein>
    <recommendedName>
        <fullName evidence="5">Integral membrane protein</fullName>
    </recommendedName>
</protein>
<sequence length="153" mass="17160">MTASLRWTSVEELPTTASRRTGITPRTRGYSLRTDGRPPTPGAPSGPITARINPRPRRPVMGTIVISGTVVLVVLGFDNHLYWLAAVAVLFLYVQYGRGGSSPSSPTGGSSAGPTPASYRAYRDRRDKQARWERRYRRERPFESRRQEREKSK</sequence>
<organism evidence="3 4">
    <name type="scientific">Streptomyces plumbiresistens</name>
    <dbReference type="NCBI Taxonomy" id="511811"/>
    <lineage>
        <taxon>Bacteria</taxon>
        <taxon>Bacillati</taxon>
        <taxon>Actinomycetota</taxon>
        <taxon>Actinomycetes</taxon>
        <taxon>Kitasatosporales</taxon>
        <taxon>Streptomycetaceae</taxon>
        <taxon>Streptomyces</taxon>
    </lineage>
</organism>
<proteinExistence type="predicted"/>
<feature type="region of interest" description="Disordered" evidence="1">
    <location>
        <begin position="99"/>
        <end position="153"/>
    </location>
</feature>
<keyword evidence="2" id="KW-0472">Membrane</keyword>
<dbReference type="Proteomes" id="UP001500456">
    <property type="component" value="Unassembled WGS sequence"/>
</dbReference>
<feature type="transmembrane region" description="Helical" evidence="2">
    <location>
        <begin position="81"/>
        <end position="97"/>
    </location>
</feature>
<name>A0ABP7RDZ4_9ACTN</name>
<keyword evidence="2" id="KW-0812">Transmembrane</keyword>
<gene>
    <name evidence="3" type="ORF">GCM10022232_35950</name>
</gene>
<feature type="region of interest" description="Disordered" evidence="1">
    <location>
        <begin position="14"/>
        <end position="55"/>
    </location>
</feature>